<sequence>MIDEVFLGDTHKVIDLTVTDVSSNYTTNPWMFEYE</sequence>
<evidence type="ECO:0000313" key="2">
    <source>
        <dbReference type="Proteomes" id="UP001060215"/>
    </source>
</evidence>
<keyword evidence="2" id="KW-1185">Reference proteome</keyword>
<accession>A0ACC0G8Z8</accession>
<proteinExistence type="predicted"/>
<comment type="caution">
    <text evidence="1">The sequence shown here is derived from an EMBL/GenBank/DDBJ whole genome shotgun (WGS) entry which is preliminary data.</text>
</comment>
<gene>
    <name evidence="1" type="ORF">LOK49_LG10G01335</name>
</gene>
<dbReference type="EMBL" id="CM045767">
    <property type="protein sequence ID" value="KAI7997039.1"/>
    <property type="molecule type" value="Genomic_DNA"/>
</dbReference>
<protein>
    <submittedName>
        <fullName evidence="1">Uncharacterized protein</fullName>
    </submittedName>
</protein>
<organism evidence="1 2">
    <name type="scientific">Camellia lanceoleosa</name>
    <dbReference type="NCBI Taxonomy" id="1840588"/>
    <lineage>
        <taxon>Eukaryota</taxon>
        <taxon>Viridiplantae</taxon>
        <taxon>Streptophyta</taxon>
        <taxon>Embryophyta</taxon>
        <taxon>Tracheophyta</taxon>
        <taxon>Spermatophyta</taxon>
        <taxon>Magnoliopsida</taxon>
        <taxon>eudicotyledons</taxon>
        <taxon>Gunneridae</taxon>
        <taxon>Pentapetalae</taxon>
        <taxon>asterids</taxon>
        <taxon>Ericales</taxon>
        <taxon>Theaceae</taxon>
        <taxon>Camellia</taxon>
    </lineage>
</organism>
<evidence type="ECO:0000313" key="1">
    <source>
        <dbReference type="EMBL" id="KAI7997039.1"/>
    </source>
</evidence>
<name>A0ACC0G8Z8_9ERIC</name>
<reference evidence="1 2" key="1">
    <citation type="journal article" date="2022" name="Plant J.">
        <title>Chromosome-level genome of Camellia lanceoleosa provides a valuable resource for understanding genome evolution and self-incompatibility.</title>
        <authorList>
            <person name="Gong W."/>
            <person name="Xiao S."/>
            <person name="Wang L."/>
            <person name="Liao Z."/>
            <person name="Chang Y."/>
            <person name="Mo W."/>
            <person name="Hu G."/>
            <person name="Li W."/>
            <person name="Zhao G."/>
            <person name="Zhu H."/>
            <person name="Hu X."/>
            <person name="Ji K."/>
            <person name="Xiang X."/>
            <person name="Song Q."/>
            <person name="Yuan D."/>
            <person name="Jin S."/>
            <person name="Zhang L."/>
        </authorList>
    </citation>
    <scope>NUCLEOTIDE SEQUENCE [LARGE SCALE GENOMIC DNA]</scope>
    <source>
        <strain evidence="1">SQ_2022a</strain>
    </source>
</reference>
<dbReference type="Proteomes" id="UP001060215">
    <property type="component" value="Chromosome 10"/>
</dbReference>